<gene>
    <name evidence="1" type="ORF">EJQ19_31045</name>
</gene>
<accession>A0A430J458</accession>
<organism evidence="1 2">
    <name type="scientific">Paenibacillus whitsoniae</name>
    <dbReference type="NCBI Taxonomy" id="2496558"/>
    <lineage>
        <taxon>Bacteria</taxon>
        <taxon>Bacillati</taxon>
        <taxon>Bacillota</taxon>
        <taxon>Bacilli</taxon>
        <taxon>Bacillales</taxon>
        <taxon>Paenibacillaceae</taxon>
        <taxon>Paenibacillus</taxon>
    </lineage>
</organism>
<dbReference type="RefSeq" id="WP_126145084.1">
    <property type="nucleotide sequence ID" value="NZ_RXHU01000139.1"/>
</dbReference>
<dbReference type="Pfam" id="PF14398">
    <property type="entry name" value="ATPgrasp_YheCD"/>
    <property type="match status" value="1"/>
</dbReference>
<evidence type="ECO:0000313" key="1">
    <source>
        <dbReference type="EMBL" id="RTE01329.1"/>
    </source>
</evidence>
<comment type="caution">
    <text evidence="1">The sequence shown here is derived from an EMBL/GenBank/DDBJ whole genome shotgun (WGS) entry which is preliminary data.</text>
</comment>
<keyword evidence="2" id="KW-1185">Reference proteome</keyword>
<dbReference type="Proteomes" id="UP000276128">
    <property type="component" value="Unassembled WGS sequence"/>
</dbReference>
<dbReference type="AlphaFoldDB" id="A0A430J458"/>
<dbReference type="SUPFAM" id="SSF56059">
    <property type="entry name" value="Glutathione synthetase ATP-binding domain-like"/>
    <property type="match status" value="1"/>
</dbReference>
<protein>
    <submittedName>
        <fullName evidence="1">YheC/YheD family protein</fullName>
    </submittedName>
</protein>
<dbReference type="InterPro" id="IPR026838">
    <property type="entry name" value="YheC/D"/>
</dbReference>
<proteinExistence type="predicted"/>
<name>A0A430J458_9BACL</name>
<sequence>MSRRPYVGILVNDTLFAGIPNGHTLYEEISFYRDACKQYKLTPCYFRMQDVHLPSMKVHAYVQQESCTERMWIDLPKVIHNRAIFLDAASNQILEQWTQRGIHLFNRWNRYSKMRIHNLLLKNEHIRPHLPSTYPATLANVKMMMASYTSLILKPTNSSIGRGIMKLEKLPSGRWKLTYPASMKLTNRVWRKFLFRKGLPLTLRRKIASTSYLIQQCLPLATVNGRPFDLRVSVQRGASGEWGITGIVAKVASRKHFLTNVAQGGKATTLPDLLSAAYPHLDPEAVCCRVAEFSLLVARHLSSELPALADLGLDVGITTEGFPLFIECNGKDQRYSFKEAGMQDNWKSTYYNPMAYAKYLLSGEK</sequence>
<reference evidence="1 2" key="1">
    <citation type="submission" date="2018-12" db="EMBL/GenBank/DDBJ databases">
        <title>Bacillus ochoae sp. nov., Paenibacillus whitsoniae sp. nov., Paenibacillus spiritus sp. nov. Isolated from the Mars Exploration Rover during spacecraft assembly.</title>
        <authorList>
            <person name="Seuylemezian A."/>
            <person name="Vaishampayan P."/>
        </authorList>
    </citation>
    <scope>NUCLEOTIDE SEQUENCE [LARGE SCALE GENOMIC DNA]</scope>
    <source>
        <strain evidence="1 2">MER 54</strain>
    </source>
</reference>
<dbReference type="OrthoDB" id="7869153at2"/>
<evidence type="ECO:0000313" key="2">
    <source>
        <dbReference type="Proteomes" id="UP000276128"/>
    </source>
</evidence>
<dbReference type="EMBL" id="RXHU01000139">
    <property type="protein sequence ID" value="RTE01329.1"/>
    <property type="molecule type" value="Genomic_DNA"/>
</dbReference>